<evidence type="ECO:0000313" key="1">
    <source>
        <dbReference type="EMBL" id="MBI3540254.1"/>
    </source>
</evidence>
<dbReference type="EMBL" id="JACQAY010000272">
    <property type="protein sequence ID" value="MBI3540254.1"/>
    <property type="molecule type" value="Genomic_DNA"/>
</dbReference>
<proteinExistence type="predicted"/>
<protein>
    <submittedName>
        <fullName evidence="1">Uncharacterized protein</fullName>
    </submittedName>
</protein>
<dbReference type="AlphaFoldDB" id="A0A9D6LCM1"/>
<accession>A0A9D6LCM1</accession>
<feature type="non-terminal residue" evidence="1">
    <location>
        <position position="51"/>
    </location>
</feature>
<comment type="caution">
    <text evidence="1">The sequence shown here is derived from an EMBL/GenBank/DDBJ whole genome shotgun (WGS) entry which is preliminary data.</text>
</comment>
<reference evidence="1" key="1">
    <citation type="submission" date="2020-07" db="EMBL/GenBank/DDBJ databases">
        <title>Huge and variable diversity of episymbiotic CPR bacteria and DPANN archaea in groundwater ecosystems.</title>
        <authorList>
            <person name="He C.Y."/>
            <person name="Keren R."/>
            <person name="Whittaker M."/>
            <person name="Farag I.F."/>
            <person name="Doudna J."/>
            <person name="Cate J.H.D."/>
            <person name="Banfield J.F."/>
        </authorList>
    </citation>
    <scope>NUCLEOTIDE SEQUENCE</scope>
    <source>
        <strain evidence="1">NC_groundwater_928_Pr1_S-0.2um_72_17</strain>
    </source>
</reference>
<sequence length="51" mass="5696">MDTFSLAHLSDETLTHELRALGRQESAVTARLLARIAEFESRDLHAKAGYP</sequence>
<name>A0A9D6LCM1_UNCEI</name>
<evidence type="ECO:0000313" key="2">
    <source>
        <dbReference type="Proteomes" id="UP000807850"/>
    </source>
</evidence>
<gene>
    <name evidence="1" type="ORF">HY076_08285</name>
</gene>
<organism evidence="1 2">
    <name type="scientific">Eiseniibacteriota bacterium</name>
    <dbReference type="NCBI Taxonomy" id="2212470"/>
    <lineage>
        <taxon>Bacteria</taxon>
        <taxon>Candidatus Eiseniibacteriota</taxon>
    </lineage>
</organism>
<dbReference type="Proteomes" id="UP000807850">
    <property type="component" value="Unassembled WGS sequence"/>
</dbReference>